<name>A0A7Y0AXS3_9HYPH</name>
<keyword evidence="4" id="KW-1185">Reference proteome</keyword>
<evidence type="ECO:0000313" key="4">
    <source>
        <dbReference type="Proteomes" id="UP000541470"/>
    </source>
</evidence>
<gene>
    <name evidence="3" type="ORF">HHL25_15025</name>
</gene>
<feature type="region of interest" description="Disordered" evidence="1">
    <location>
        <begin position="84"/>
        <end position="103"/>
    </location>
</feature>
<protein>
    <submittedName>
        <fullName evidence="3">Uncharacterized protein</fullName>
    </submittedName>
</protein>
<dbReference type="EMBL" id="JABBGK010000002">
    <property type="protein sequence ID" value="NML75442.1"/>
    <property type="molecule type" value="Genomic_DNA"/>
</dbReference>
<dbReference type="Proteomes" id="UP000541470">
    <property type="component" value="Unassembled WGS sequence"/>
</dbReference>
<evidence type="ECO:0000256" key="1">
    <source>
        <dbReference type="SAM" id="MobiDB-lite"/>
    </source>
</evidence>
<dbReference type="RefSeq" id="WP_169592671.1">
    <property type="nucleotide sequence ID" value="NZ_JABBGK010000002.1"/>
</dbReference>
<reference evidence="3 4" key="1">
    <citation type="submission" date="2020-04" db="EMBL/GenBank/DDBJ databases">
        <title>Rhizobium sp. S-51 isolated from soil.</title>
        <authorList>
            <person name="Dahal R.H."/>
        </authorList>
    </citation>
    <scope>NUCLEOTIDE SEQUENCE [LARGE SCALE GENOMIC DNA]</scope>
    <source>
        <strain evidence="3 4">S-51</strain>
    </source>
</reference>
<feature type="region of interest" description="Disordered" evidence="1">
    <location>
        <begin position="303"/>
        <end position="324"/>
    </location>
</feature>
<feature type="chain" id="PRO_5030821932" evidence="2">
    <location>
        <begin position="32"/>
        <end position="812"/>
    </location>
</feature>
<evidence type="ECO:0000313" key="3">
    <source>
        <dbReference type="EMBL" id="NML75442.1"/>
    </source>
</evidence>
<feature type="region of interest" description="Disordered" evidence="1">
    <location>
        <begin position="51"/>
        <end position="70"/>
    </location>
</feature>
<sequence length="812" mass="88293">MRPHPRSLLHRFAAVLLVFLGVLTASGNALGQNPTQIVAVGPLSLRVPADWTRRDGPADDNPHYDEPAPSPGLGATVAIAVEDTSSGSSEEGGGTQKLAPRNYSGHRASVEQWLWDEDGVQGITLTFAAVIPGKVVKVIGWMPQADWKARKQLIWDIFASIEIGDGEANDQLQSDSPALGPPQRFELGNIDAVANGPRVPTMINIARPIQLLRLRTYHWNNGHGKQPGTISLINEQGERLGPWQAIGEPGQGGVPNAYWLAEINTPIPAGSYRLRTSSDKTWSTNEGVGWQGFFSVEWQDFTNEVGPGTNDASPGPEASEDVLPDEMPNDEILVDEQPSTAEPVAEPVQSVALDSWRAPTEEVLFDGTESKLFIPHQAHGGVFDQQATYKDGALVVDVPANSGWGKVGLLSPDPLVWLDQFHDDAEVRVDFTLDPTRTSGFGFALAEPGWGGVPGNEPGNPDARFYWIRQPDGASVRSEFHVDPHGENDFWKDVLKPDAPEKVSFVLKPGKISVEIDGRVLAERPWSLLASGTGFRIYAFSHAADANLPTQLVLRSITVTRHYSDKPEPEGPPAGIEPLPVTTIFEGEPTPLFEPAATAGGNFDSFASYADGALKIDVPPGNSWGKTGLLSAEPLVTLDPRARETPVRLGLTVDPKATRTFVVALQSDKVVEMWPGHQAWLVLSRRDDLGSYLLQVHGSVYNDRVRRFPIAWFDQHWHGRLDIDIADRHICLRIPDGPVLCSEMPVGVGYQLYGTVLAHAPSEGEGTALSISKITRGLATPANMTADRRWYLDDDAAFDPDKFMSELGALVE</sequence>
<dbReference type="AlphaFoldDB" id="A0A7Y0AXS3"/>
<comment type="caution">
    <text evidence="3">The sequence shown here is derived from an EMBL/GenBank/DDBJ whole genome shotgun (WGS) entry which is preliminary data.</text>
</comment>
<evidence type="ECO:0000256" key="2">
    <source>
        <dbReference type="SAM" id="SignalP"/>
    </source>
</evidence>
<accession>A0A7Y0AXS3</accession>
<feature type="compositionally biased region" description="Basic and acidic residues" evidence="1">
    <location>
        <begin position="51"/>
        <end position="66"/>
    </location>
</feature>
<proteinExistence type="predicted"/>
<keyword evidence="2" id="KW-0732">Signal</keyword>
<feature type="signal peptide" evidence="2">
    <location>
        <begin position="1"/>
        <end position="31"/>
    </location>
</feature>
<organism evidence="3 4">
    <name type="scientific">Rhizobium terricola</name>
    <dbReference type="NCBI Taxonomy" id="2728849"/>
    <lineage>
        <taxon>Bacteria</taxon>
        <taxon>Pseudomonadati</taxon>
        <taxon>Pseudomonadota</taxon>
        <taxon>Alphaproteobacteria</taxon>
        <taxon>Hyphomicrobiales</taxon>
        <taxon>Rhizobiaceae</taxon>
        <taxon>Rhizobium/Agrobacterium group</taxon>
        <taxon>Rhizobium</taxon>
    </lineage>
</organism>